<sequence length="541" mass="59308">MNRRKLLGASIAGSAAAMVTGGTGADAAQADAASGRPEQRDERCLQPAGPVKVTPDDPRYLNLNLRGANSRFSGKPDYIQLVGSTKHVVDAVEKTVRDGKRVAVRSGGHCFEDFVDNPDVKVIIDMSLLTEIAYDPSMNAFLIEPGNTLSDVYEKLYMGWNVTIPGGVCGGVGVGGHICGGGYGPLSRQLGSVVDYLYAVEVVVVDGNGKARVIVATRERDDPHHDLWWAHTGGGGGNFGVVTKYWMRVPEQVGRDPERLLPKPPATLLMSTVTFDWEGMTKAAFSRLLRNHGEWYEQNSAPDSPYTGLWSQLMIGNKVPGMGESGFMMPIQVDNTRPDARRLLDAHIEAVIDGIPSVEVSEPIEERWLASSPGRGGKAPGSKTKAGYLRKRLTDQQIEAVYENMTHMDGIDYGAVWLIGYGGKVNTVDPATTALPQRDAILKVNYITGWANPRNEARHLQWVRKLYADVYAETGGVPVPNDINDGAYINYPDSDLADPQQNTSGVPWHDLYYKENYPRLRRVKAAYDPRNHFHHALSIRP</sequence>
<reference evidence="8" key="2">
    <citation type="submission" date="2023-01" db="EMBL/GenBank/DDBJ databases">
        <authorList>
            <person name="Sun Q."/>
            <person name="Evtushenko L."/>
        </authorList>
    </citation>
    <scope>NUCLEOTIDE SEQUENCE</scope>
    <source>
        <strain evidence="8">VKM Ac-2007</strain>
    </source>
</reference>
<evidence type="ECO:0000256" key="5">
    <source>
        <dbReference type="ARBA" id="ARBA00023002"/>
    </source>
</evidence>
<dbReference type="InterPro" id="IPR016166">
    <property type="entry name" value="FAD-bd_PCMH"/>
</dbReference>
<dbReference type="InterPro" id="IPR006094">
    <property type="entry name" value="Oxid_FAD_bind_N"/>
</dbReference>
<gene>
    <name evidence="8" type="ORF">GCM10017600_20150</name>
</gene>
<protein>
    <submittedName>
        <fullName evidence="8">FAD-linked oxidase</fullName>
    </submittedName>
</protein>
<dbReference type="InterPro" id="IPR016169">
    <property type="entry name" value="FAD-bd_PCMH_sub2"/>
</dbReference>
<dbReference type="Pfam" id="PF01565">
    <property type="entry name" value="FAD_binding_4"/>
    <property type="match status" value="1"/>
</dbReference>
<dbReference type="AlphaFoldDB" id="A0A9W6HYD4"/>
<dbReference type="InterPro" id="IPR012951">
    <property type="entry name" value="BBE"/>
</dbReference>
<keyword evidence="3" id="KW-0285">Flavoprotein</keyword>
<accession>A0A9W6HYD4</accession>
<dbReference type="SUPFAM" id="SSF56176">
    <property type="entry name" value="FAD-binding/transporter-associated domain-like"/>
    <property type="match status" value="1"/>
</dbReference>
<dbReference type="Gene3D" id="3.30.465.10">
    <property type="match status" value="1"/>
</dbReference>
<dbReference type="Proteomes" id="UP001143474">
    <property type="component" value="Unassembled WGS sequence"/>
</dbReference>
<dbReference type="Pfam" id="PF08031">
    <property type="entry name" value="BBE"/>
    <property type="match status" value="1"/>
</dbReference>
<evidence type="ECO:0000256" key="3">
    <source>
        <dbReference type="ARBA" id="ARBA00022630"/>
    </source>
</evidence>
<dbReference type="Gene3D" id="3.40.462.20">
    <property type="match status" value="1"/>
</dbReference>
<name>A0A9W6HYD4_9ACTN</name>
<dbReference type="InterPro" id="IPR036318">
    <property type="entry name" value="FAD-bd_PCMH-like_sf"/>
</dbReference>
<organism evidence="8 9">
    <name type="scientific">Streptosporangium carneum</name>
    <dbReference type="NCBI Taxonomy" id="47481"/>
    <lineage>
        <taxon>Bacteria</taxon>
        <taxon>Bacillati</taxon>
        <taxon>Actinomycetota</taxon>
        <taxon>Actinomycetes</taxon>
        <taxon>Streptosporangiales</taxon>
        <taxon>Streptosporangiaceae</taxon>
        <taxon>Streptosporangium</taxon>
    </lineage>
</organism>
<keyword evidence="4" id="KW-0274">FAD</keyword>
<dbReference type="GO" id="GO:0016491">
    <property type="term" value="F:oxidoreductase activity"/>
    <property type="evidence" value="ECO:0007669"/>
    <property type="project" value="UniProtKB-KW"/>
</dbReference>
<proteinExistence type="inferred from homology"/>
<comment type="similarity">
    <text evidence="2">Belongs to the oxygen-dependent FAD-linked oxidoreductase family.</text>
</comment>
<dbReference type="InterPro" id="IPR050416">
    <property type="entry name" value="FAD-linked_Oxidoreductase"/>
</dbReference>
<evidence type="ECO:0000256" key="2">
    <source>
        <dbReference type="ARBA" id="ARBA00005466"/>
    </source>
</evidence>
<evidence type="ECO:0000313" key="9">
    <source>
        <dbReference type="Proteomes" id="UP001143474"/>
    </source>
</evidence>
<comment type="cofactor">
    <cofactor evidence="1">
        <name>FAD</name>
        <dbReference type="ChEBI" id="CHEBI:57692"/>
    </cofactor>
</comment>
<evidence type="ECO:0000256" key="6">
    <source>
        <dbReference type="SAM" id="MobiDB-lite"/>
    </source>
</evidence>
<evidence type="ECO:0000259" key="7">
    <source>
        <dbReference type="PROSITE" id="PS51387"/>
    </source>
</evidence>
<keyword evidence="5" id="KW-0560">Oxidoreductase</keyword>
<dbReference type="PANTHER" id="PTHR42973">
    <property type="entry name" value="BINDING OXIDOREDUCTASE, PUTATIVE (AFU_ORTHOLOGUE AFUA_1G17690)-RELATED"/>
    <property type="match status" value="1"/>
</dbReference>
<feature type="region of interest" description="Disordered" evidence="6">
    <location>
        <begin position="26"/>
        <end position="53"/>
    </location>
</feature>
<evidence type="ECO:0000313" key="8">
    <source>
        <dbReference type="EMBL" id="GLK08610.1"/>
    </source>
</evidence>
<dbReference type="InterPro" id="IPR006311">
    <property type="entry name" value="TAT_signal"/>
</dbReference>
<evidence type="ECO:0000256" key="4">
    <source>
        <dbReference type="ARBA" id="ARBA00022827"/>
    </source>
</evidence>
<evidence type="ECO:0000256" key="1">
    <source>
        <dbReference type="ARBA" id="ARBA00001974"/>
    </source>
</evidence>
<dbReference type="EMBL" id="BSEV01000003">
    <property type="protein sequence ID" value="GLK08610.1"/>
    <property type="molecule type" value="Genomic_DNA"/>
</dbReference>
<dbReference type="RefSeq" id="WP_271217114.1">
    <property type="nucleotide sequence ID" value="NZ_BAAAVD010000003.1"/>
</dbReference>
<dbReference type="GO" id="GO:0071949">
    <property type="term" value="F:FAD binding"/>
    <property type="evidence" value="ECO:0007669"/>
    <property type="project" value="InterPro"/>
</dbReference>
<comment type="caution">
    <text evidence="8">The sequence shown here is derived from an EMBL/GenBank/DDBJ whole genome shotgun (WGS) entry which is preliminary data.</text>
</comment>
<dbReference type="PANTHER" id="PTHR42973:SF39">
    <property type="entry name" value="FAD-BINDING PCMH-TYPE DOMAIN-CONTAINING PROTEIN"/>
    <property type="match status" value="1"/>
</dbReference>
<dbReference type="PROSITE" id="PS51318">
    <property type="entry name" value="TAT"/>
    <property type="match status" value="1"/>
</dbReference>
<keyword evidence="9" id="KW-1185">Reference proteome</keyword>
<reference evidence="8" key="1">
    <citation type="journal article" date="2014" name="Int. J. Syst. Evol. Microbiol.">
        <title>Complete genome sequence of Corynebacterium casei LMG S-19264T (=DSM 44701T), isolated from a smear-ripened cheese.</title>
        <authorList>
            <consortium name="US DOE Joint Genome Institute (JGI-PGF)"/>
            <person name="Walter F."/>
            <person name="Albersmeier A."/>
            <person name="Kalinowski J."/>
            <person name="Ruckert C."/>
        </authorList>
    </citation>
    <scope>NUCLEOTIDE SEQUENCE</scope>
    <source>
        <strain evidence="8">VKM Ac-2007</strain>
    </source>
</reference>
<dbReference type="PROSITE" id="PS51387">
    <property type="entry name" value="FAD_PCMH"/>
    <property type="match status" value="1"/>
</dbReference>
<feature type="domain" description="FAD-binding PCMH-type" evidence="7">
    <location>
        <begin position="72"/>
        <end position="252"/>
    </location>
</feature>